<dbReference type="EMBL" id="JALXSQ010000024">
    <property type="protein sequence ID" value="MCT2043078.1"/>
    <property type="molecule type" value="Genomic_DNA"/>
</dbReference>
<accession>A0ABT2HXP1</accession>
<keyword evidence="1 2" id="KW-0238">DNA-binding</keyword>
<dbReference type="Proteomes" id="UP001525379">
    <property type="component" value="Unassembled WGS sequence"/>
</dbReference>
<keyword evidence="5" id="KW-1185">Reference proteome</keyword>
<dbReference type="InterPro" id="IPR000424">
    <property type="entry name" value="Primosome_PriB/ssb"/>
</dbReference>
<dbReference type="PROSITE" id="PS50935">
    <property type="entry name" value="SSB"/>
    <property type="match status" value="1"/>
</dbReference>
<reference evidence="4 5" key="1">
    <citation type="submission" date="2022-04" db="EMBL/GenBank/DDBJ databases">
        <title>Human microbiome associated bacterial genomes.</title>
        <authorList>
            <person name="Sandstrom S."/>
            <person name="Salamzade R."/>
            <person name="Kalan L.R."/>
        </authorList>
    </citation>
    <scope>NUCLEOTIDE SEQUENCE [LARGE SCALE GENOMIC DNA]</scope>
    <source>
        <strain evidence="5">p3-SID1799</strain>
    </source>
</reference>
<name>A0ABT2HXP1_9MICO</name>
<dbReference type="SUPFAM" id="SSF50249">
    <property type="entry name" value="Nucleic acid-binding proteins"/>
    <property type="match status" value="1"/>
</dbReference>
<comment type="caution">
    <text evidence="4">The sequence shown here is derived from an EMBL/GenBank/DDBJ whole genome shotgun (WGS) entry which is preliminary data.</text>
</comment>
<sequence>MSNYITVTGNLARAIDIRTDENGKPYTFARILVSDRIYDKQTDTWTDGPTIGYDFALFGNEALALAHAAQHGSIRLTVTGRYRVSEWEGNDGTKRIKHEIKNAEAAVSLTFQTVTVTRGTPDTAPEESSAPQQAQTADTNTPPADAWQQPDPWQH</sequence>
<evidence type="ECO:0000313" key="5">
    <source>
        <dbReference type="Proteomes" id="UP001525379"/>
    </source>
</evidence>
<feature type="region of interest" description="Disordered" evidence="3">
    <location>
        <begin position="117"/>
        <end position="155"/>
    </location>
</feature>
<evidence type="ECO:0000256" key="1">
    <source>
        <dbReference type="ARBA" id="ARBA00023125"/>
    </source>
</evidence>
<gene>
    <name evidence="4" type="ORF">M3D15_07000</name>
</gene>
<evidence type="ECO:0000313" key="4">
    <source>
        <dbReference type="EMBL" id="MCT2043078.1"/>
    </source>
</evidence>
<dbReference type="Gene3D" id="2.40.50.140">
    <property type="entry name" value="Nucleic acid-binding proteins"/>
    <property type="match status" value="1"/>
</dbReference>
<feature type="compositionally biased region" description="Polar residues" evidence="3">
    <location>
        <begin position="129"/>
        <end position="142"/>
    </location>
</feature>
<evidence type="ECO:0000256" key="2">
    <source>
        <dbReference type="PROSITE-ProRule" id="PRU00252"/>
    </source>
</evidence>
<dbReference type="CDD" id="cd04496">
    <property type="entry name" value="SSB_OBF"/>
    <property type="match status" value="1"/>
</dbReference>
<organism evidence="4 5">
    <name type="scientific">Pseudoclavibacter albus</name>
    <dbReference type="NCBI Taxonomy" id="272241"/>
    <lineage>
        <taxon>Bacteria</taxon>
        <taxon>Bacillati</taxon>
        <taxon>Actinomycetota</taxon>
        <taxon>Actinomycetes</taxon>
        <taxon>Micrococcales</taxon>
        <taxon>Microbacteriaceae</taxon>
        <taxon>Pseudoclavibacter</taxon>
    </lineage>
</organism>
<dbReference type="InterPro" id="IPR012340">
    <property type="entry name" value="NA-bd_OB-fold"/>
</dbReference>
<proteinExistence type="predicted"/>
<dbReference type="Pfam" id="PF00436">
    <property type="entry name" value="SSB"/>
    <property type="match status" value="1"/>
</dbReference>
<evidence type="ECO:0000256" key="3">
    <source>
        <dbReference type="SAM" id="MobiDB-lite"/>
    </source>
</evidence>
<dbReference type="RefSeq" id="WP_260104350.1">
    <property type="nucleotide sequence ID" value="NZ_JALXSQ010000024.1"/>
</dbReference>
<protein>
    <submittedName>
        <fullName evidence="4">Single-stranded DNA-binding protein</fullName>
    </submittedName>
</protein>
<dbReference type="GO" id="GO:0003677">
    <property type="term" value="F:DNA binding"/>
    <property type="evidence" value="ECO:0007669"/>
    <property type="project" value="UniProtKB-KW"/>
</dbReference>